<evidence type="ECO:0000313" key="1">
    <source>
        <dbReference type="EMBL" id="MFI7444981.1"/>
    </source>
</evidence>
<evidence type="ECO:0000313" key="2">
    <source>
        <dbReference type="Proteomes" id="UP001612928"/>
    </source>
</evidence>
<evidence type="ECO:0008006" key="3">
    <source>
        <dbReference type="Google" id="ProtNLM"/>
    </source>
</evidence>
<keyword evidence="2" id="KW-1185">Reference proteome</keyword>
<proteinExistence type="predicted"/>
<accession>A0ABW8AE04</accession>
<dbReference type="Proteomes" id="UP001612928">
    <property type="component" value="Unassembled WGS sequence"/>
</dbReference>
<comment type="caution">
    <text evidence="1">The sequence shown here is derived from an EMBL/GenBank/DDBJ whole genome shotgun (WGS) entry which is preliminary data.</text>
</comment>
<dbReference type="RefSeq" id="WP_397025340.1">
    <property type="nucleotide sequence ID" value="NZ_JBITMB010000010.1"/>
</dbReference>
<protein>
    <recommendedName>
        <fullName evidence="3">SMI1/KNR4 family protein</fullName>
    </recommendedName>
</protein>
<gene>
    <name evidence="1" type="ORF">ACIBP5_33850</name>
</gene>
<dbReference type="EMBL" id="JBITMB010000010">
    <property type="protein sequence ID" value="MFI7444981.1"/>
    <property type="molecule type" value="Genomic_DNA"/>
</dbReference>
<organism evidence="1 2">
    <name type="scientific">Nonomuraea indica</name>
    <dbReference type="NCBI Taxonomy" id="1581193"/>
    <lineage>
        <taxon>Bacteria</taxon>
        <taxon>Bacillati</taxon>
        <taxon>Actinomycetota</taxon>
        <taxon>Actinomycetes</taxon>
        <taxon>Streptosporangiales</taxon>
        <taxon>Streptosporangiaceae</taxon>
        <taxon>Nonomuraea</taxon>
    </lineage>
</organism>
<reference evidence="1 2" key="1">
    <citation type="submission" date="2024-10" db="EMBL/GenBank/DDBJ databases">
        <title>The Natural Products Discovery Center: Release of the First 8490 Sequenced Strains for Exploring Actinobacteria Biosynthetic Diversity.</title>
        <authorList>
            <person name="Kalkreuter E."/>
            <person name="Kautsar S.A."/>
            <person name="Yang D."/>
            <person name="Bader C.D."/>
            <person name="Teijaro C.N."/>
            <person name="Fluegel L."/>
            <person name="Davis C.M."/>
            <person name="Simpson J.R."/>
            <person name="Lauterbach L."/>
            <person name="Steele A.D."/>
            <person name="Gui C."/>
            <person name="Meng S."/>
            <person name="Li G."/>
            <person name="Viehrig K."/>
            <person name="Ye F."/>
            <person name="Su P."/>
            <person name="Kiefer A.F."/>
            <person name="Nichols A."/>
            <person name="Cepeda A.J."/>
            <person name="Yan W."/>
            <person name="Fan B."/>
            <person name="Jiang Y."/>
            <person name="Adhikari A."/>
            <person name="Zheng C.-J."/>
            <person name="Schuster L."/>
            <person name="Cowan T.M."/>
            <person name="Smanski M.J."/>
            <person name="Chevrette M.G."/>
            <person name="De Carvalho L.P.S."/>
            <person name="Shen B."/>
        </authorList>
    </citation>
    <scope>NUCLEOTIDE SEQUENCE [LARGE SCALE GENOMIC DNA]</scope>
    <source>
        <strain evidence="1 2">NPDC049503</strain>
    </source>
</reference>
<name>A0ABW8AE04_9ACTN</name>
<sequence length="150" mass="16493">MSGEAPAGGLSKDVLRQIERLGGVVPDGFVPRERVMATPAGPRQLPPWVQLLLAVRWNEGTLRTDDEFRWKVRLGGAEVEDELITEPRAWFGIGHNDGQFYYVVDLDDTAEDPQVYEVDHEGDEDSPCGDRLSTVLGGLALVGPPPEADR</sequence>